<dbReference type="Pfam" id="PF07539">
    <property type="entry name" value="UTP20_N"/>
    <property type="match status" value="1"/>
</dbReference>
<dbReference type="OrthoDB" id="360653at2759"/>
<organism evidence="3 4">
    <name type="scientific">Brachionus calyciflorus</name>
    <dbReference type="NCBI Taxonomy" id="104777"/>
    <lineage>
        <taxon>Eukaryota</taxon>
        <taxon>Metazoa</taxon>
        <taxon>Spiralia</taxon>
        <taxon>Gnathifera</taxon>
        <taxon>Rotifera</taxon>
        <taxon>Eurotatoria</taxon>
        <taxon>Monogononta</taxon>
        <taxon>Pseudotrocha</taxon>
        <taxon>Ploima</taxon>
        <taxon>Brachionidae</taxon>
        <taxon>Brachionus</taxon>
    </lineage>
</organism>
<dbReference type="EMBL" id="CAJNOC010000754">
    <property type="protein sequence ID" value="CAF0799622.1"/>
    <property type="molecule type" value="Genomic_DNA"/>
</dbReference>
<evidence type="ECO:0000313" key="3">
    <source>
        <dbReference type="EMBL" id="CAF0799622.1"/>
    </source>
</evidence>
<dbReference type="Proteomes" id="UP000663879">
    <property type="component" value="Unassembled WGS sequence"/>
</dbReference>
<evidence type="ECO:0000256" key="1">
    <source>
        <dbReference type="SAM" id="Coils"/>
    </source>
</evidence>
<reference evidence="3" key="1">
    <citation type="submission" date="2021-02" db="EMBL/GenBank/DDBJ databases">
        <authorList>
            <person name="Nowell W R."/>
        </authorList>
    </citation>
    <scope>NUCLEOTIDE SEQUENCE</scope>
    <source>
        <strain evidence="3">Ploen Becks lab</strain>
    </source>
</reference>
<sequence>MLITRQLSTYQAQKDQFKLEQSNKDRLKSEINELVHERDEQAKIIRKQVNQIHWVVKGTNLVIVIHGGVFSQNSRVNSSANSSCNKSGLGASTNMDKNARPFVFCLFCHHDSNALKSSLSCLYTYQYEYLKLYQENLERLLDELILFILDESFSVIHNYHRIKLFTILILILFGKFNSNETTHT</sequence>
<proteinExistence type="predicted"/>
<dbReference type="AlphaFoldDB" id="A0A813SQB8"/>
<comment type="caution">
    <text evidence="3">The sequence shown here is derived from an EMBL/GenBank/DDBJ whole genome shotgun (WGS) entry which is preliminary data.</text>
</comment>
<gene>
    <name evidence="3" type="ORF">OXX778_LOCUS6398</name>
</gene>
<protein>
    <recommendedName>
        <fullName evidence="2">U3 small nucleolar RNA-associated protein 20 N-terminal domain-containing protein</fullName>
    </recommendedName>
</protein>
<keyword evidence="1" id="KW-0175">Coiled coil</keyword>
<evidence type="ECO:0000313" key="4">
    <source>
        <dbReference type="Proteomes" id="UP000663879"/>
    </source>
</evidence>
<feature type="domain" description="U3 small nucleolar RNA-associated protein 20 N-terminal" evidence="2">
    <location>
        <begin position="103"/>
        <end position="181"/>
    </location>
</feature>
<accession>A0A813SQB8</accession>
<name>A0A813SQB8_9BILA</name>
<keyword evidence="4" id="KW-1185">Reference proteome</keyword>
<evidence type="ECO:0000259" key="2">
    <source>
        <dbReference type="Pfam" id="PF07539"/>
    </source>
</evidence>
<dbReference type="InterPro" id="IPR011430">
    <property type="entry name" value="UTP20_N"/>
</dbReference>
<feature type="coiled-coil region" evidence="1">
    <location>
        <begin position="10"/>
        <end position="44"/>
    </location>
</feature>